<feature type="transmembrane region" description="Helical" evidence="7">
    <location>
        <begin position="49"/>
        <end position="72"/>
    </location>
</feature>
<gene>
    <name evidence="8" type="ORF">HB375_15930</name>
</gene>
<dbReference type="Proteomes" id="UP000707352">
    <property type="component" value="Unassembled WGS sequence"/>
</dbReference>
<dbReference type="RefSeq" id="WP_167674086.1">
    <property type="nucleotide sequence ID" value="NZ_JAATJS010000006.1"/>
</dbReference>
<dbReference type="Pfam" id="PF13440">
    <property type="entry name" value="Polysacc_synt_3"/>
    <property type="match status" value="1"/>
</dbReference>
<comment type="subcellular location">
    <subcellularLocation>
        <location evidence="1">Cell membrane</location>
        <topology evidence="1">Multi-pass membrane protein</topology>
    </subcellularLocation>
</comment>
<keyword evidence="3" id="KW-1003">Cell membrane</keyword>
<evidence type="ECO:0000256" key="3">
    <source>
        <dbReference type="ARBA" id="ARBA00022475"/>
    </source>
</evidence>
<evidence type="ECO:0000256" key="4">
    <source>
        <dbReference type="ARBA" id="ARBA00022692"/>
    </source>
</evidence>
<comment type="similarity">
    <text evidence="2">Belongs to the polysaccharide synthase family.</text>
</comment>
<feature type="transmembrane region" description="Helical" evidence="7">
    <location>
        <begin position="289"/>
        <end position="311"/>
    </location>
</feature>
<reference evidence="8 9" key="1">
    <citation type="submission" date="2020-03" db="EMBL/GenBank/DDBJ databases">
        <title>The genome sequence of Microvirga sp. c23x22.</title>
        <authorList>
            <person name="Zhang X."/>
        </authorList>
    </citation>
    <scope>NUCLEOTIDE SEQUENCE [LARGE SCALE GENOMIC DNA]</scope>
    <source>
        <strain evidence="9">c23x22</strain>
    </source>
</reference>
<feature type="transmembrane region" description="Helical" evidence="7">
    <location>
        <begin position="119"/>
        <end position="139"/>
    </location>
</feature>
<keyword evidence="5 7" id="KW-1133">Transmembrane helix</keyword>
<feature type="transmembrane region" description="Helical" evidence="7">
    <location>
        <begin position="418"/>
        <end position="438"/>
    </location>
</feature>
<evidence type="ECO:0000256" key="7">
    <source>
        <dbReference type="SAM" id="Phobius"/>
    </source>
</evidence>
<accession>A0ABX0VEM6</accession>
<dbReference type="CDD" id="cd13127">
    <property type="entry name" value="MATE_tuaB_like"/>
    <property type="match status" value="1"/>
</dbReference>
<keyword evidence="9" id="KW-1185">Reference proteome</keyword>
<dbReference type="EMBL" id="JAATJS010000006">
    <property type="protein sequence ID" value="NIX78088.1"/>
    <property type="molecule type" value="Genomic_DNA"/>
</dbReference>
<sequence length="500" mass="53891">MSNMRRGLTERTVLGLVWTSLAMGAQALMQLVALIMLARLLPPSKFGVFAAALIVTSFCAIFSELGVGPAIVQRPTLKQRHIRVGFTLSVLLSFVAGGLVWAAAPYIARFFQIPDLAEVVRAISLGFPLQGVSMVAQALAQRDLRFRWLAAIDAGAFAAGFVIVAPVLAWFDFGIWALVGAYLTQQGLRMIILLVGQPHSKRLLLERRAIKELLYFGGGFTLARIGNYLANQGDNLVVGRWLGPQALGLYTHAYQLMAAPAVLVGQVLDRVLFPTMALVQLEPQRLARAYRSGISACALVILPASVIVGIVADEIVLVLLGPAWSGVIFPLRILAFGMLFRTSYKLSDSIARATGAVYARAWRQAVFAGAVVLGSLIGQLWGLGGVAFGVFSAIGLNFVLMAHLSLRLTGMSGSEFCRAHLPGIALAAILGFGAWALAGWLREQQTSPVVILFEIALLAPTISLLLCWLMPTFFLGQDSQSLLRALSALMPAKLQRRSLR</sequence>
<protein>
    <submittedName>
        <fullName evidence="8">Lipopolysaccharide biosynthesis protein</fullName>
    </submittedName>
</protein>
<proteinExistence type="inferred from homology"/>
<organism evidence="8 9">
    <name type="scientific">Microvirga terricola</name>
    <dbReference type="NCBI Taxonomy" id="2719797"/>
    <lineage>
        <taxon>Bacteria</taxon>
        <taxon>Pseudomonadati</taxon>
        <taxon>Pseudomonadota</taxon>
        <taxon>Alphaproteobacteria</taxon>
        <taxon>Hyphomicrobiales</taxon>
        <taxon>Methylobacteriaceae</taxon>
        <taxon>Microvirga</taxon>
    </lineage>
</organism>
<feature type="transmembrane region" description="Helical" evidence="7">
    <location>
        <begin position="213"/>
        <end position="230"/>
    </location>
</feature>
<feature type="transmembrane region" description="Helical" evidence="7">
    <location>
        <begin position="387"/>
        <end position="406"/>
    </location>
</feature>
<comment type="caution">
    <text evidence="8">The sequence shown here is derived from an EMBL/GenBank/DDBJ whole genome shotgun (WGS) entry which is preliminary data.</text>
</comment>
<keyword evidence="6 7" id="KW-0472">Membrane</keyword>
<feature type="transmembrane region" description="Helical" evidence="7">
    <location>
        <begin position="12"/>
        <end position="37"/>
    </location>
</feature>
<evidence type="ECO:0000256" key="1">
    <source>
        <dbReference type="ARBA" id="ARBA00004651"/>
    </source>
</evidence>
<evidence type="ECO:0000256" key="5">
    <source>
        <dbReference type="ARBA" id="ARBA00022989"/>
    </source>
</evidence>
<feature type="transmembrane region" description="Helical" evidence="7">
    <location>
        <begin position="146"/>
        <end position="167"/>
    </location>
</feature>
<name>A0ABX0VEM6_9HYPH</name>
<feature type="transmembrane region" description="Helical" evidence="7">
    <location>
        <begin position="173"/>
        <end position="192"/>
    </location>
</feature>
<keyword evidence="4 7" id="KW-0812">Transmembrane</keyword>
<dbReference type="InterPro" id="IPR050833">
    <property type="entry name" value="Poly_Biosynth_Transport"/>
</dbReference>
<evidence type="ECO:0000313" key="9">
    <source>
        <dbReference type="Proteomes" id="UP000707352"/>
    </source>
</evidence>
<feature type="transmembrane region" description="Helical" evidence="7">
    <location>
        <begin position="84"/>
        <end position="107"/>
    </location>
</feature>
<dbReference type="PANTHER" id="PTHR30250:SF10">
    <property type="entry name" value="LIPOPOLYSACCHARIDE BIOSYNTHESIS PROTEIN WZXC"/>
    <property type="match status" value="1"/>
</dbReference>
<feature type="transmembrane region" description="Helical" evidence="7">
    <location>
        <begin position="317"/>
        <end position="340"/>
    </location>
</feature>
<evidence type="ECO:0000313" key="8">
    <source>
        <dbReference type="EMBL" id="NIX78088.1"/>
    </source>
</evidence>
<evidence type="ECO:0000256" key="6">
    <source>
        <dbReference type="ARBA" id="ARBA00023136"/>
    </source>
</evidence>
<feature type="transmembrane region" description="Helical" evidence="7">
    <location>
        <begin position="250"/>
        <end position="268"/>
    </location>
</feature>
<feature type="transmembrane region" description="Helical" evidence="7">
    <location>
        <begin position="450"/>
        <end position="475"/>
    </location>
</feature>
<evidence type="ECO:0000256" key="2">
    <source>
        <dbReference type="ARBA" id="ARBA00007430"/>
    </source>
</evidence>
<dbReference type="PANTHER" id="PTHR30250">
    <property type="entry name" value="PST FAMILY PREDICTED COLANIC ACID TRANSPORTER"/>
    <property type="match status" value="1"/>
</dbReference>